<evidence type="ECO:0000313" key="2">
    <source>
        <dbReference type="Proteomes" id="UP001215280"/>
    </source>
</evidence>
<dbReference type="AlphaFoldDB" id="A0AAD7MX17"/>
<proteinExistence type="predicted"/>
<comment type="caution">
    <text evidence="1">The sequence shown here is derived from an EMBL/GenBank/DDBJ whole genome shotgun (WGS) entry which is preliminary data.</text>
</comment>
<dbReference type="Proteomes" id="UP001215280">
    <property type="component" value="Unassembled WGS sequence"/>
</dbReference>
<sequence length="102" mass="11406">MKTQPAALACLTVLQIPRTHVLFSLASFKITRQDIPTSEKYPHTIATLDPDSMALFHKMRQTQAALNAAVRELVLLMKENSTKVVDPVDAVPEDTEEEEEET</sequence>
<evidence type="ECO:0000313" key="1">
    <source>
        <dbReference type="EMBL" id="KAJ7735848.1"/>
    </source>
</evidence>
<protein>
    <submittedName>
        <fullName evidence="1">Uncharacterized protein</fullName>
    </submittedName>
</protein>
<name>A0AAD7MX17_9AGAR</name>
<reference evidence="1" key="1">
    <citation type="submission" date="2023-03" db="EMBL/GenBank/DDBJ databases">
        <title>Massive genome expansion in bonnet fungi (Mycena s.s.) driven by repeated elements and novel gene families across ecological guilds.</title>
        <authorList>
            <consortium name="Lawrence Berkeley National Laboratory"/>
            <person name="Harder C.B."/>
            <person name="Miyauchi S."/>
            <person name="Viragh M."/>
            <person name="Kuo A."/>
            <person name="Thoen E."/>
            <person name="Andreopoulos B."/>
            <person name="Lu D."/>
            <person name="Skrede I."/>
            <person name="Drula E."/>
            <person name="Henrissat B."/>
            <person name="Morin E."/>
            <person name="Kohler A."/>
            <person name="Barry K."/>
            <person name="LaButti K."/>
            <person name="Morin E."/>
            <person name="Salamov A."/>
            <person name="Lipzen A."/>
            <person name="Mereny Z."/>
            <person name="Hegedus B."/>
            <person name="Baldrian P."/>
            <person name="Stursova M."/>
            <person name="Weitz H."/>
            <person name="Taylor A."/>
            <person name="Grigoriev I.V."/>
            <person name="Nagy L.G."/>
            <person name="Martin F."/>
            <person name="Kauserud H."/>
        </authorList>
    </citation>
    <scope>NUCLEOTIDE SEQUENCE</scope>
    <source>
        <strain evidence="1">CBHHK188m</strain>
    </source>
</reference>
<keyword evidence="2" id="KW-1185">Reference proteome</keyword>
<accession>A0AAD7MX17</accession>
<dbReference type="EMBL" id="JARJLG010000152">
    <property type="protein sequence ID" value="KAJ7735848.1"/>
    <property type="molecule type" value="Genomic_DNA"/>
</dbReference>
<gene>
    <name evidence="1" type="ORF">DFH07DRAFT_779865</name>
</gene>
<organism evidence="1 2">
    <name type="scientific">Mycena maculata</name>
    <dbReference type="NCBI Taxonomy" id="230809"/>
    <lineage>
        <taxon>Eukaryota</taxon>
        <taxon>Fungi</taxon>
        <taxon>Dikarya</taxon>
        <taxon>Basidiomycota</taxon>
        <taxon>Agaricomycotina</taxon>
        <taxon>Agaricomycetes</taxon>
        <taxon>Agaricomycetidae</taxon>
        <taxon>Agaricales</taxon>
        <taxon>Marasmiineae</taxon>
        <taxon>Mycenaceae</taxon>
        <taxon>Mycena</taxon>
    </lineage>
</organism>